<gene>
    <name evidence="3" type="ORF">MM817_01226</name>
</gene>
<dbReference type="InterPro" id="IPR011765">
    <property type="entry name" value="Pept_M16_N"/>
</dbReference>
<dbReference type="Gene3D" id="3.30.830.10">
    <property type="entry name" value="Metalloenzyme, LuxS/M16 peptidase-like"/>
    <property type="match status" value="2"/>
</dbReference>
<dbReference type="InterPro" id="IPR011249">
    <property type="entry name" value="Metalloenz_LuxS/M16"/>
</dbReference>
<dbReference type="AlphaFoldDB" id="A0A9X1V8A5"/>
<sequence length="430" mass="48839">MKAKTYERLHETVYEETLANGLQVFILPKPGFKQTYANFTTRYGSIDSEFTVPSRGERIKVPDGIAHFLEHKMFEEEEGDVFVEFAKTGASANAFTTFDTTTYLFSSTADVEENLTTLLNFVQNPYFTDENVEKEKGIIGQEIKMYEDNPNWRVYFGLLQGLYGQFPVAIDIAGTQESIAKITKETLYDCYYTFYHPSNMTLFVVGAVDPKAILELVKANQLAKDYQALPPIERFYPPLPDGIYRAETEYELDISQPRVLFGYREKNIDATPAARQKREAAVEIWMDCLFGRSSKHYQKLIDDGLTDHGFGSEYELTHLYGHSIFGGNSKKPKELVDTVQKLLHTIADRGIDPEDFERSKKKAIGRFMALLDSPQGIANVFTSQKLRGLDVLTSLDVLQSLDIEDVNEVLKDHVMGNEMAVSIVWPQQAK</sequence>
<dbReference type="PANTHER" id="PTHR11851">
    <property type="entry name" value="METALLOPROTEASE"/>
    <property type="match status" value="1"/>
</dbReference>
<dbReference type="EMBL" id="JALBUF010000002">
    <property type="protein sequence ID" value="MCI0182957.1"/>
    <property type="molecule type" value="Genomic_DNA"/>
</dbReference>
<accession>A0A9X1V8A5</accession>
<reference evidence="3" key="1">
    <citation type="submission" date="2022-03" db="EMBL/GenBank/DDBJ databases">
        <title>Draft Genome Sequence of Firmicute Strain S0AB, a Heterotrophic Iron/Sulfur-Oxidizing Extreme Acidophile.</title>
        <authorList>
            <person name="Vergara E."/>
            <person name="Pakostova E."/>
            <person name="Johnson D.B."/>
            <person name="Holmes D.S."/>
        </authorList>
    </citation>
    <scope>NUCLEOTIDE SEQUENCE</scope>
    <source>
        <strain evidence="3">S0AB</strain>
    </source>
</reference>
<dbReference type="SUPFAM" id="SSF63411">
    <property type="entry name" value="LuxS/MPP-like metallohydrolase"/>
    <property type="match status" value="2"/>
</dbReference>
<organism evidence="3 4">
    <name type="scientific">Sulfoacidibacillus ferrooxidans</name>
    <dbReference type="NCBI Taxonomy" id="2005001"/>
    <lineage>
        <taxon>Bacteria</taxon>
        <taxon>Bacillati</taxon>
        <taxon>Bacillota</taxon>
        <taxon>Bacilli</taxon>
        <taxon>Bacillales</taxon>
        <taxon>Alicyclobacillaceae</taxon>
        <taxon>Sulfoacidibacillus</taxon>
    </lineage>
</organism>
<dbReference type="Proteomes" id="UP001139263">
    <property type="component" value="Unassembled WGS sequence"/>
</dbReference>
<evidence type="ECO:0000259" key="2">
    <source>
        <dbReference type="Pfam" id="PF05193"/>
    </source>
</evidence>
<evidence type="ECO:0000259" key="1">
    <source>
        <dbReference type="Pfam" id="PF00675"/>
    </source>
</evidence>
<dbReference type="Pfam" id="PF00675">
    <property type="entry name" value="Peptidase_M16"/>
    <property type="match status" value="1"/>
</dbReference>
<dbReference type="GO" id="GO:0046872">
    <property type="term" value="F:metal ion binding"/>
    <property type="evidence" value="ECO:0007669"/>
    <property type="project" value="InterPro"/>
</dbReference>
<dbReference type="Pfam" id="PF05193">
    <property type="entry name" value="Peptidase_M16_C"/>
    <property type="match status" value="1"/>
</dbReference>
<proteinExistence type="predicted"/>
<dbReference type="PANTHER" id="PTHR11851:SF134">
    <property type="entry name" value="ZINC-DEPENDENT PROTEASE"/>
    <property type="match status" value="1"/>
</dbReference>
<dbReference type="RefSeq" id="WP_241712584.1">
    <property type="nucleotide sequence ID" value="NZ_JALBUF010000002.1"/>
</dbReference>
<dbReference type="NCBIfam" id="NF047421">
    <property type="entry name" value="YfmH_fam"/>
    <property type="match status" value="1"/>
</dbReference>
<evidence type="ECO:0000313" key="4">
    <source>
        <dbReference type="Proteomes" id="UP001139263"/>
    </source>
</evidence>
<name>A0A9X1V8A5_9BACL</name>
<protein>
    <recommendedName>
        <fullName evidence="5">Peptidase M16</fullName>
    </recommendedName>
</protein>
<dbReference type="InterPro" id="IPR007863">
    <property type="entry name" value="Peptidase_M16_C"/>
</dbReference>
<feature type="domain" description="Peptidase M16 C-terminal" evidence="2">
    <location>
        <begin position="181"/>
        <end position="361"/>
    </location>
</feature>
<dbReference type="InterPro" id="IPR050361">
    <property type="entry name" value="MPP/UQCRC_Complex"/>
</dbReference>
<feature type="domain" description="Peptidase M16 N-terminal" evidence="1">
    <location>
        <begin position="63"/>
        <end position="174"/>
    </location>
</feature>
<evidence type="ECO:0000313" key="3">
    <source>
        <dbReference type="EMBL" id="MCI0182957.1"/>
    </source>
</evidence>
<comment type="caution">
    <text evidence="3">The sequence shown here is derived from an EMBL/GenBank/DDBJ whole genome shotgun (WGS) entry which is preliminary data.</text>
</comment>
<evidence type="ECO:0008006" key="5">
    <source>
        <dbReference type="Google" id="ProtNLM"/>
    </source>
</evidence>
<keyword evidence="4" id="KW-1185">Reference proteome</keyword>